<dbReference type="Pfam" id="PF04542">
    <property type="entry name" value="Sigma70_r2"/>
    <property type="match status" value="1"/>
</dbReference>
<keyword evidence="9" id="KW-1185">Reference proteome</keyword>
<evidence type="ECO:0000256" key="1">
    <source>
        <dbReference type="ARBA" id="ARBA00010641"/>
    </source>
</evidence>
<evidence type="ECO:0000256" key="2">
    <source>
        <dbReference type="ARBA" id="ARBA00023015"/>
    </source>
</evidence>
<gene>
    <name evidence="8" type="ORF">OBO34_07960</name>
</gene>
<dbReference type="InterPro" id="IPR013249">
    <property type="entry name" value="RNA_pol_sigma70_r4_t2"/>
</dbReference>
<dbReference type="SUPFAM" id="SSF88946">
    <property type="entry name" value="Sigma2 domain of RNA polymerase sigma factors"/>
    <property type="match status" value="1"/>
</dbReference>
<dbReference type="InterPro" id="IPR007627">
    <property type="entry name" value="RNA_pol_sigma70_r2"/>
</dbReference>
<evidence type="ECO:0000259" key="6">
    <source>
        <dbReference type="Pfam" id="PF04542"/>
    </source>
</evidence>
<organism evidence="8 9">
    <name type="scientific">Hominibacterium faecale</name>
    <dbReference type="NCBI Taxonomy" id="2839743"/>
    <lineage>
        <taxon>Bacteria</taxon>
        <taxon>Bacillati</taxon>
        <taxon>Bacillota</taxon>
        <taxon>Clostridia</taxon>
        <taxon>Peptostreptococcales</taxon>
        <taxon>Anaerovoracaceae</taxon>
        <taxon>Hominibacterium</taxon>
    </lineage>
</organism>
<keyword evidence="5" id="KW-0804">Transcription</keyword>
<evidence type="ECO:0000313" key="8">
    <source>
        <dbReference type="EMBL" id="MCU7378289.1"/>
    </source>
</evidence>
<evidence type="ECO:0000256" key="5">
    <source>
        <dbReference type="ARBA" id="ARBA00023163"/>
    </source>
</evidence>
<accession>A0A9J6QM84</accession>
<dbReference type="GO" id="GO:0006352">
    <property type="term" value="P:DNA-templated transcription initiation"/>
    <property type="evidence" value="ECO:0007669"/>
    <property type="project" value="InterPro"/>
</dbReference>
<name>A0A9J6QM84_9FIRM</name>
<dbReference type="AlphaFoldDB" id="A0A9J6QM84"/>
<feature type="domain" description="RNA polymerase sigma factor 70 region 4 type 2" evidence="7">
    <location>
        <begin position="121"/>
        <end position="171"/>
    </location>
</feature>
<dbReference type="EMBL" id="JAOSHN010000003">
    <property type="protein sequence ID" value="MCU7378289.1"/>
    <property type="molecule type" value="Genomic_DNA"/>
</dbReference>
<reference evidence="8" key="1">
    <citation type="submission" date="2022-09" db="EMBL/GenBank/DDBJ databases">
        <title>Culturomic study of gut microbiota in children with autism spectrum disorder.</title>
        <authorList>
            <person name="Efimov B.A."/>
            <person name="Chaplin A.V."/>
            <person name="Sokolova S.R."/>
            <person name="Pikina A.P."/>
            <person name="Korzhanova M."/>
            <person name="Belova V."/>
            <person name="Korostin D."/>
        </authorList>
    </citation>
    <scope>NUCLEOTIDE SEQUENCE</scope>
    <source>
        <strain evidence="8">ASD5510</strain>
    </source>
</reference>
<evidence type="ECO:0000256" key="3">
    <source>
        <dbReference type="ARBA" id="ARBA00023082"/>
    </source>
</evidence>
<evidence type="ECO:0000313" key="9">
    <source>
        <dbReference type="Proteomes" id="UP001065549"/>
    </source>
</evidence>
<dbReference type="InterPro" id="IPR013325">
    <property type="entry name" value="RNA_pol_sigma_r2"/>
</dbReference>
<dbReference type="RefSeq" id="WP_227755356.1">
    <property type="nucleotide sequence ID" value="NZ_JAJAGH010000008.1"/>
</dbReference>
<dbReference type="GO" id="GO:0016987">
    <property type="term" value="F:sigma factor activity"/>
    <property type="evidence" value="ECO:0007669"/>
    <property type="project" value="UniProtKB-KW"/>
</dbReference>
<proteinExistence type="inferred from homology"/>
<keyword evidence="4" id="KW-0238">DNA-binding</keyword>
<dbReference type="Gene3D" id="1.10.10.10">
    <property type="entry name" value="Winged helix-like DNA-binding domain superfamily/Winged helix DNA-binding domain"/>
    <property type="match status" value="1"/>
</dbReference>
<dbReference type="PANTHER" id="PTHR43133:SF8">
    <property type="entry name" value="RNA POLYMERASE SIGMA FACTOR HI_1459-RELATED"/>
    <property type="match status" value="1"/>
</dbReference>
<keyword evidence="3" id="KW-0731">Sigma factor</keyword>
<evidence type="ECO:0000256" key="4">
    <source>
        <dbReference type="ARBA" id="ARBA00023125"/>
    </source>
</evidence>
<protein>
    <submittedName>
        <fullName evidence="8">Sigma-70 family RNA polymerase sigma factor</fullName>
    </submittedName>
</protein>
<feature type="domain" description="RNA polymerase sigma-70 region 2" evidence="6">
    <location>
        <begin position="22"/>
        <end position="92"/>
    </location>
</feature>
<sequence length="188" mass="21745">MKDRTLIEMIKTDPERGIAAAVEEYGGNVKAVCRSVLRYCGQEDVEEAVSDTFVKLWKYADRFDEKKNASLKTYITMLARSVSLDRLRKQAREIPMDMNDYDVADLSVDLESDLAKKHNEQLVRQAVSEMEEPDRSVFVLRHFYFLSIKEIAEKLCLAPKKVENILHRRKAALRRVLTERGVLHDKAI</sequence>
<dbReference type="NCBIfam" id="TIGR02937">
    <property type="entry name" value="sigma70-ECF"/>
    <property type="match status" value="1"/>
</dbReference>
<dbReference type="Proteomes" id="UP001065549">
    <property type="component" value="Unassembled WGS sequence"/>
</dbReference>
<dbReference type="InterPro" id="IPR013324">
    <property type="entry name" value="RNA_pol_sigma_r3/r4-like"/>
</dbReference>
<dbReference type="PANTHER" id="PTHR43133">
    <property type="entry name" value="RNA POLYMERASE ECF-TYPE SIGMA FACTO"/>
    <property type="match status" value="1"/>
</dbReference>
<dbReference type="Pfam" id="PF08281">
    <property type="entry name" value="Sigma70_r4_2"/>
    <property type="match status" value="1"/>
</dbReference>
<dbReference type="InterPro" id="IPR036388">
    <property type="entry name" value="WH-like_DNA-bd_sf"/>
</dbReference>
<dbReference type="GO" id="GO:0003677">
    <property type="term" value="F:DNA binding"/>
    <property type="evidence" value="ECO:0007669"/>
    <property type="project" value="UniProtKB-KW"/>
</dbReference>
<dbReference type="Gene3D" id="1.10.1740.10">
    <property type="match status" value="1"/>
</dbReference>
<dbReference type="InterPro" id="IPR039425">
    <property type="entry name" value="RNA_pol_sigma-70-like"/>
</dbReference>
<evidence type="ECO:0000259" key="7">
    <source>
        <dbReference type="Pfam" id="PF08281"/>
    </source>
</evidence>
<comment type="similarity">
    <text evidence="1">Belongs to the sigma-70 factor family. ECF subfamily.</text>
</comment>
<dbReference type="SUPFAM" id="SSF88659">
    <property type="entry name" value="Sigma3 and sigma4 domains of RNA polymerase sigma factors"/>
    <property type="match status" value="1"/>
</dbReference>
<keyword evidence="2" id="KW-0805">Transcription regulation</keyword>
<dbReference type="InterPro" id="IPR014284">
    <property type="entry name" value="RNA_pol_sigma-70_dom"/>
</dbReference>
<comment type="caution">
    <text evidence="8">The sequence shown here is derived from an EMBL/GenBank/DDBJ whole genome shotgun (WGS) entry which is preliminary data.</text>
</comment>